<gene>
    <name evidence="2" type="ORF">Cvel_10474</name>
</gene>
<dbReference type="VEuPathDB" id="CryptoDB:Cvel_10474"/>
<evidence type="ECO:0000313" key="2">
    <source>
        <dbReference type="EMBL" id="CEM51229.1"/>
    </source>
</evidence>
<evidence type="ECO:0000256" key="1">
    <source>
        <dbReference type="SAM" id="MobiDB-lite"/>
    </source>
</evidence>
<proteinExistence type="predicted"/>
<dbReference type="InterPro" id="IPR036287">
    <property type="entry name" value="Rv1873-like_sf"/>
</dbReference>
<dbReference type="Gene3D" id="1.25.40.380">
    <property type="entry name" value="Protein of unknown function DUF1810"/>
    <property type="match status" value="1"/>
</dbReference>
<organism evidence="2">
    <name type="scientific">Chromera velia CCMP2878</name>
    <dbReference type="NCBI Taxonomy" id="1169474"/>
    <lineage>
        <taxon>Eukaryota</taxon>
        <taxon>Sar</taxon>
        <taxon>Alveolata</taxon>
        <taxon>Colpodellida</taxon>
        <taxon>Chromeraceae</taxon>
        <taxon>Chromera</taxon>
    </lineage>
</organism>
<dbReference type="EMBL" id="CDMZ01004886">
    <property type="protein sequence ID" value="CEM51229.1"/>
    <property type="molecule type" value="Genomic_DNA"/>
</dbReference>
<dbReference type="PhylomeDB" id="A0A0G4I2S8"/>
<sequence>MPHRFGQAGAFGSSRGSGNLGEPPDDPYDIIRFVRFQEHWHPIALKEVNRGRKDSCWSRGVIPTAPWVVGGRERGSQTNQEYCLRDLAPDDLDGCNTARAFLLYG</sequence>
<dbReference type="AlphaFoldDB" id="A0A0G4I2S8"/>
<reference evidence="2" key="1">
    <citation type="submission" date="2014-11" db="EMBL/GenBank/DDBJ databases">
        <authorList>
            <person name="Otto D Thomas"/>
            <person name="Naeem Raeece"/>
        </authorList>
    </citation>
    <scope>NUCLEOTIDE SEQUENCE</scope>
</reference>
<name>A0A0G4I2S8_9ALVE</name>
<feature type="region of interest" description="Disordered" evidence="1">
    <location>
        <begin position="1"/>
        <end position="24"/>
    </location>
</feature>
<accession>A0A0G4I2S8</accession>
<protein>
    <submittedName>
        <fullName evidence="2">Uncharacterized protein</fullName>
    </submittedName>
</protein>
<dbReference type="SUPFAM" id="SSF140736">
    <property type="entry name" value="Rv1873-like"/>
    <property type="match status" value="1"/>
</dbReference>